<reference evidence="2" key="1">
    <citation type="journal article" date="2021" name="Proc. Natl. Acad. Sci. U.S.A.">
        <title>A Catalog of Tens of Thousands of Viruses from Human Metagenomes Reveals Hidden Associations with Chronic Diseases.</title>
        <authorList>
            <person name="Tisza M.J."/>
            <person name="Buck C.B."/>
        </authorList>
    </citation>
    <scope>NUCLEOTIDE SEQUENCE</scope>
    <source>
        <strain evidence="2">CtsUY14</strain>
    </source>
</reference>
<feature type="region of interest" description="Disordered" evidence="1">
    <location>
        <begin position="118"/>
        <end position="143"/>
    </location>
</feature>
<evidence type="ECO:0000313" key="2">
    <source>
        <dbReference type="EMBL" id="DAE02499.1"/>
    </source>
</evidence>
<sequence length="173" mass="19148">MRVKITDRCKVWEINDKDGMAEVKFSTSRKVKENSSYDQTQVANGVARNGYIADYRSFVRFVGHAYNQLKDVQVGDTITNLDADMSTEPYWDSNNNCVAYPKNEKITVFAFEKYNPENQEQGSTRNLDKAPQVAETPASQPQVTPVVNTAPVAPVQPVAPTAPAPTAADVCPF</sequence>
<proteinExistence type="predicted"/>
<name>A0A8S5P7U9_9CAUD</name>
<evidence type="ECO:0000256" key="1">
    <source>
        <dbReference type="SAM" id="MobiDB-lite"/>
    </source>
</evidence>
<dbReference type="EMBL" id="BK015346">
    <property type="protein sequence ID" value="DAE02499.1"/>
    <property type="molecule type" value="Genomic_DNA"/>
</dbReference>
<organism evidence="2">
    <name type="scientific">Siphoviridae sp. ctsUY14</name>
    <dbReference type="NCBI Taxonomy" id="2825693"/>
    <lineage>
        <taxon>Viruses</taxon>
        <taxon>Duplodnaviria</taxon>
        <taxon>Heunggongvirae</taxon>
        <taxon>Uroviricota</taxon>
        <taxon>Caudoviricetes</taxon>
    </lineage>
</organism>
<accession>A0A8S5P7U9</accession>
<protein>
    <submittedName>
        <fullName evidence="2">Uncharacterized protein</fullName>
    </submittedName>
</protein>